<evidence type="ECO:0000256" key="1">
    <source>
        <dbReference type="ARBA" id="ARBA00004613"/>
    </source>
</evidence>
<dbReference type="Pfam" id="PF00090">
    <property type="entry name" value="TSP_1"/>
    <property type="match status" value="1"/>
</dbReference>
<dbReference type="Gene3D" id="2.20.100.10">
    <property type="entry name" value="Thrombospondin type-1 (TSP1) repeat"/>
    <property type="match status" value="1"/>
</dbReference>
<evidence type="ECO:0000313" key="4">
    <source>
        <dbReference type="EnsemblPlants" id="Pp3c7_11140V3.1"/>
    </source>
</evidence>
<dbReference type="InParanoid" id="A0A2K1KBA8"/>
<dbReference type="EMBL" id="ABEU02000007">
    <property type="protein sequence ID" value="PNR51067.1"/>
    <property type="molecule type" value="Genomic_DNA"/>
</dbReference>
<evidence type="ECO:0000313" key="3">
    <source>
        <dbReference type="EMBL" id="PNR51067.1"/>
    </source>
</evidence>
<dbReference type="Pfam" id="PF19030">
    <property type="entry name" value="TSP1_ADAMTS"/>
    <property type="match status" value="1"/>
</dbReference>
<dbReference type="PaxDb" id="3218-PP1S87_137V6.1"/>
<reference evidence="3 5" key="2">
    <citation type="journal article" date="2018" name="Plant J.">
        <title>The Physcomitrella patens chromosome-scale assembly reveals moss genome structure and evolution.</title>
        <authorList>
            <person name="Lang D."/>
            <person name="Ullrich K.K."/>
            <person name="Murat F."/>
            <person name="Fuchs J."/>
            <person name="Jenkins J."/>
            <person name="Haas F.B."/>
            <person name="Piednoel M."/>
            <person name="Gundlach H."/>
            <person name="Van Bel M."/>
            <person name="Meyberg R."/>
            <person name="Vives C."/>
            <person name="Morata J."/>
            <person name="Symeonidi A."/>
            <person name="Hiss M."/>
            <person name="Muchero W."/>
            <person name="Kamisugi Y."/>
            <person name="Saleh O."/>
            <person name="Blanc G."/>
            <person name="Decker E.L."/>
            <person name="van Gessel N."/>
            <person name="Grimwood J."/>
            <person name="Hayes R.D."/>
            <person name="Graham S.W."/>
            <person name="Gunter L.E."/>
            <person name="McDaniel S.F."/>
            <person name="Hoernstein S.N.W."/>
            <person name="Larsson A."/>
            <person name="Li F.W."/>
            <person name="Perroud P.F."/>
            <person name="Phillips J."/>
            <person name="Ranjan P."/>
            <person name="Rokshar D.S."/>
            <person name="Rothfels C.J."/>
            <person name="Schneider L."/>
            <person name="Shu S."/>
            <person name="Stevenson D.W."/>
            <person name="Thummler F."/>
            <person name="Tillich M."/>
            <person name="Villarreal Aguilar J.C."/>
            <person name="Widiez T."/>
            <person name="Wong G.K."/>
            <person name="Wymore A."/>
            <person name="Zhang Y."/>
            <person name="Zimmer A.D."/>
            <person name="Quatrano R.S."/>
            <person name="Mayer K.F.X."/>
            <person name="Goodstein D."/>
            <person name="Casacuberta J.M."/>
            <person name="Vandepoele K."/>
            <person name="Reski R."/>
            <person name="Cuming A.C."/>
            <person name="Tuskan G.A."/>
            <person name="Maumus F."/>
            <person name="Salse J."/>
            <person name="Schmutz J."/>
            <person name="Rensing S.A."/>
        </authorList>
    </citation>
    <scope>NUCLEOTIDE SEQUENCE [LARGE SCALE GENOMIC DNA]</scope>
    <source>
        <strain evidence="4 5">cv. Gransden 2004</strain>
    </source>
</reference>
<dbReference type="PANTHER" id="PTHR13723">
    <property type="entry name" value="ADAMTS A DISINTEGRIN AND METALLOPROTEASE WITH THROMBOSPONDIN MOTIFS PROTEASE"/>
    <property type="match status" value="1"/>
</dbReference>
<evidence type="ECO:0000256" key="2">
    <source>
        <dbReference type="ARBA" id="ARBA00022525"/>
    </source>
</evidence>
<protein>
    <submittedName>
        <fullName evidence="3 4">Uncharacterized protein</fullName>
    </submittedName>
</protein>
<accession>A0A2K1KBA8</accession>
<reference evidence="4" key="3">
    <citation type="submission" date="2020-12" db="UniProtKB">
        <authorList>
            <consortium name="EnsemblPlants"/>
        </authorList>
    </citation>
    <scope>IDENTIFICATION</scope>
</reference>
<sequence>MQDVRSVVVPYERTALPLASTTTRISSVESDQQSFATWSLRKHVTNQSLPRPSPPQTSFFWSAVTWGPCSRPCGGGSQEAVHKCYSGNYVEADRSKCVGLPLPRQSQVCNFVECRHYNQYTGPWSECDEMCGQGKQTRMWRRVDHATWDNAMLHIGMQWIGSFVMFRAEEAKASERSFVGLNSKLQKTRIALNCHLL</sequence>
<dbReference type="InterPro" id="IPR000884">
    <property type="entry name" value="TSP1_rpt"/>
</dbReference>
<organism evidence="3">
    <name type="scientific">Physcomitrium patens</name>
    <name type="common">Spreading-leaved earth moss</name>
    <name type="synonym">Physcomitrella patens</name>
    <dbReference type="NCBI Taxonomy" id="3218"/>
    <lineage>
        <taxon>Eukaryota</taxon>
        <taxon>Viridiplantae</taxon>
        <taxon>Streptophyta</taxon>
        <taxon>Embryophyta</taxon>
        <taxon>Bryophyta</taxon>
        <taxon>Bryophytina</taxon>
        <taxon>Bryopsida</taxon>
        <taxon>Funariidae</taxon>
        <taxon>Funariales</taxon>
        <taxon>Funariaceae</taxon>
        <taxon>Physcomitrium</taxon>
    </lineage>
</organism>
<keyword evidence="5" id="KW-1185">Reference proteome</keyword>
<dbReference type="InterPro" id="IPR036383">
    <property type="entry name" value="TSP1_rpt_sf"/>
</dbReference>
<dbReference type="PROSITE" id="PS50092">
    <property type="entry name" value="TSP1"/>
    <property type="match status" value="1"/>
</dbReference>
<dbReference type="InterPro" id="IPR050439">
    <property type="entry name" value="ADAMTS_ADAMTS-like"/>
</dbReference>
<proteinExistence type="predicted"/>
<name>A0A2K1KBA8_PHYPA</name>
<reference evidence="3 5" key="1">
    <citation type="journal article" date="2008" name="Science">
        <title>The Physcomitrella genome reveals evolutionary insights into the conquest of land by plants.</title>
        <authorList>
            <person name="Rensing S."/>
            <person name="Lang D."/>
            <person name="Zimmer A."/>
            <person name="Terry A."/>
            <person name="Salamov A."/>
            <person name="Shapiro H."/>
            <person name="Nishiyama T."/>
            <person name="Perroud P.-F."/>
            <person name="Lindquist E."/>
            <person name="Kamisugi Y."/>
            <person name="Tanahashi T."/>
            <person name="Sakakibara K."/>
            <person name="Fujita T."/>
            <person name="Oishi K."/>
            <person name="Shin-I T."/>
            <person name="Kuroki Y."/>
            <person name="Toyoda A."/>
            <person name="Suzuki Y."/>
            <person name="Hashimoto A."/>
            <person name="Yamaguchi K."/>
            <person name="Sugano A."/>
            <person name="Kohara Y."/>
            <person name="Fujiyama A."/>
            <person name="Anterola A."/>
            <person name="Aoki S."/>
            <person name="Ashton N."/>
            <person name="Barbazuk W.B."/>
            <person name="Barker E."/>
            <person name="Bennetzen J."/>
            <person name="Bezanilla M."/>
            <person name="Blankenship R."/>
            <person name="Cho S.H."/>
            <person name="Dutcher S."/>
            <person name="Estelle M."/>
            <person name="Fawcett J.A."/>
            <person name="Gundlach H."/>
            <person name="Hanada K."/>
            <person name="Heyl A."/>
            <person name="Hicks K.A."/>
            <person name="Hugh J."/>
            <person name="Lohr M."/>
            <person name="Mayer K."/>
            <person name="Melkozernov A."/>
            <person name="Murata T."/>
            <person name="Nelson D."/>
            <person name="Pils B."/>
            <person name="Prigge M."/>
            <person name="Reiss B."/>
            <person name="Renner T."/>
            <person name="Rombauts S."/>
            <person name="Rushton P."/>
            <person name="Sanderfoot A."/>
            <person name="Schween G."/>
            <person name="Shiu S.-H."/>
            <person name="Stueber K."/>
            <person name="Theodoulou F.L."/>
            <person name="Tu H."/>
            <person name="Van de Peer Y."/>
            <person name="Verrier P.J."/>
            <person name="Waters E."/>
            <person name="Wood A."/>
            <person name="Yang L."/>
            <person name="Cove D."/>
            <person name="Cuming A."/>
            <person name="Hasebe M."/>
            <person name="Lucas S."/>
            <person name="Mishler D.B."/>
            <person name="Reski R."/>
            <person name="Grigoriev I."/>
            <person name="Quatrano R.S."/>
            <person name="Boore J.L."/>
        </authorList>
    </citation>
    <scope>NUCLEOTIDE SEQUENCE [LARGE SCALE GENOMIC DNA]</scope>
    <source>
        <strain evidence="4 5">cv. Gransden 2004</strain>
    </source>
</reference>
<dbReference type="Gramene" id="Pp3c7_11140V3.1">
    <property type="protein sequence ID" value="Pp3c7_11140V3.1"/>
    <property type="gene ID" value="Pp3c7_11140"/>
</dbReference>
<dbReference type="GO" id="GO:0005576">
    <property type="term" value="C:extracellular region"/>
    <property type="evidence" value="ECO:0007669"/>
    <property type="project" value="UniProtKB-SubCell"/>
</dbReference>
<dbReference type="SUPFAM" id="SSF82895">
    <property type="entry name" value="TSP-1 type 1 repeat"/>
    <property type="match status" value="2"/>
</dbReference>
<dbReference type="EnsemblPlants" id="Pp3c7_11140V3.1">
    <property type="protein sequence ID" value="Pp3c7_11140V3.1"/>
    <property type="gene ID" value="Pp3c7_11140"/>
</dbReference>
<evidence type="ECO:0000313" key="5">
    <source>
        <dbReference type="Proteomes" id="UP000006727"/>
    </source>
</evidence>
<dbReference type="PANTHER" id="PTHR13723:SF281">
    <property type="entry name" value="PAPILIN"/>
    <property type="match status" value="1"/>
</dbReference>
<dbReference type="AlphaFoldDB" id="A0A2K1KBA8"/>
<gene>
    <name evidence="3" type="ORF">PHYPA_010253</name>
</gene>
<comment type="subcellular location">
    <subcellularLocation>
        <location evidence="1">Secreted</location>
    </subcellularLocation>
</comment>
<dbReference type="Proteomes" id="UP000006727">
    <property type="component" value="Chromosome 7"/>
</dbReference>
<keyword evidence="2" id="KW-0964">Secreted</keyword>